<feature type="compositionally biased region" description="Polar residues" evidence="1">
    <location>
        <begin position="121"/>
        <end position="137"/>
    </location>
</feature>
<dbReference type="GO" id="GO:0005776">
    <property type="term" value="C:autophagosome"/>
    <property type="evidence" value="ECO:0007669"/>
    <property type="project" value="TreeGrafter"/>
</dbReference>
<gene>
    <name evidence="2" type="ORF">LRAMOSA06468</name>
</gene>
<evidence type="ECO:0000256" key="1">
    <source>
        <dbReference type="SAM" id="MobiDB-lite"/>
    </source>
</evidence>
<feature type="compositionally biased region" description="Basic and acidic residues" evidence="1">
    <location>
        <begin position="169"/>
        <end position="181"/>
    </location>
</feature>
<name>A0A077X4Q0_9FUNG</name>
<dbReference type="InterPro" id="IPR027819">
    <property type="entry name" value="C9orf72"/>
</dbReference>
<dbReference type="GO" id="GO:0005085">
    <property type="term" value="F:guanyl-nucleotide exchange factor activity"/>
    <property type="evidence" value="ECO:0007669"/>
    <property type="project" value="InterPro"/>
</dbReference>
<protein>
    <submittedName>
        <fullName evidence="2">Uncharacterized protein</fullName>
    </submittedName>
</protein>
<feature type="region of interest" description="Disordered" evidence="1">
    <location>
        <begin position="1"/>
        <end position="186"/>
    </location>
</feature>
<dbReference type="PANTHER" id="PTHR31855">
    <property type="entry name" value="GUANINE NUCLEOTIDE EXCHANGE C9ORF72"/>
    <property type="match status" value="1"/>
</dbReference>
<reference evidence="2" key="1">
    <citation type="journal article" date="2014" name="Genome Announc.">
        <title>De novo whole-genome sequence and genome annotation of Lichtheimia ramosa.</title>
        <authorList>
            <person name="Linde J."/>
            <person name="Schwartze V."/>
            <person name="Binder U."/>
            <person name="Lass-Florl C."/>
            <person name="Voigt K."/>
            <person name="Horn F."/>
        </authorList>
    </citation>
    <scope>NUCLEOTIDE SEQUENCE</scope>
    <source>
        <strain evidence="2">JMRC FSU:6197</strain>
    </source>
</reference>
<dbReference type="GO" id="GO:0006897">
    <property type="term" value="P:endocytosis"/>
    <property type="evidence" value="ECO:0007669"/>
    <property type="project" value="TreeGrafter"/>
</dbReference>
<dbReference type="EMBL" id="LK023386">
    <property type="protein sequence ID" value="CDS14298.1"/>
    <property type="molecule type" value="Genomic_DNA"/>
</dbReference>
<dbReference type="Pfam" id="PF15019">
    <property type="entry name" value="C9orf72-like"/>
    <property type="match status" value="1"/>
</dbReference>
<accession>A0A077X4Q0</accession>
<dbReference type="AlphaFoldDB" id="A0A077X4Q0"/>
<dbReference type="OrthoDB" id="10252077at2759"/>
<organism evidence="2">
    <name type="scientific">Lichtheimia ramosa</name>
    <dbReference type="NCBI Taxonomy" id="688394"/>
    <lineage>
        <taxon>Eukaryota</taxon>
        <taxon>Fungi</taxon>
        <taxon>Fungi incertae sedis</taxon>
        <taxon>Mucoromycota</taxon>
        <taxon>Mucoromycotina</taxon>
        <taxon>Mucoromycetes</taxon>
        <taxon>Mucorales</taxon>
        <taxon>Lichtheimiaceae</taxon>
        <taxon>Lichtheimia</taxon>
    </lineage>
</organism>
<feature type="compositionally biased region" description="Basic residues" evidence="1">
    <location>
        <begin position="106"/>
        <end position="115"/>
    </location>
</feature>
<sequence length="611" mass="69594">MQQSHEQPPESKQPRSRLTKATASTAAIQPLEITMTAVVTTPEENTASSSSIDGAHSSVERLQQYQQAPSIQQQQQHSRQQQKVEQQQQHQQQHQQQSKRQDARRKQSQHRHHVKSPVFTPDNSVSPLLTPSPNTEAITFPTLPPPAKSSTIPSEAVVALQDAANESTAKSEDVDGKKTQTSEEDMDTSLDQLFESCFFSGVILLQWSNVVGPKTEKVWSSSDEATLDTKMQALIGRQVLNGEMGRDIPVVELKWIALHRQAILCAAFLYNDPTAKSLCALVFVLPVRYLRNFSSYFAIFRDRVPRMLVEPLQHLRKVCRRRNLKWDTALDFFARRRLAPFIHAIMRIESVSLPCSKVNYSLLDQDSKQLFDSPFFARLVTSHLETFGSTVLVGNSLSTINTMINTLSPFLSPEERNRSSHARKNMKYIPDLYLQGLLAQDAEDLETVILQSMVPSTFVNMSRLTVKQTPLVPAYKKRQQEYRDWKSARVEEELLNFMQSPDRPGVYDKSRKRPIVLTRTEAVAPMVRALLDDVRDIPARLREAYVQQWRRLLVRRAVAFVKFIKKESTDVQLLRNALDLQDYADFMIVLAQAEKLRPGILDMIKIPSPSH</sequence>
<dbReference type="PROSITE" id="PS51835">
    <property type="entry name" value="DENN_C9ORF72"/>
    <property type="match status" value="1"/>
</dbReference>
<feature type="compositionally biased region" description="Low complexity" evidence="1">
    <location>
        <begin position="48"/>
        <end position="98"/>
    </location>
</feature>
<dbReference type="GO" id="GO:0005768">
    <property type="term" value="C:endosome"/>
    <property type="evidence" value="ECO:0007669"/>
    <property type="project" value="TreeGrafter"/>
</dbReference>
<dbReference type="PANTHER" id="PTHR31855:SF2">
    <property type="entry name" value="GUANINE NUCLEOTIDE EXCHANGE FACTOR C9ORF72"/>
    <property type="match status" value="1"/>
</dbReference>
<evidence type="ECO:0000313" key="2">
    <source>
        <dbReference type="EMBL" id="CDS14298.1"/>
    </source>
</evidence>
<proteinExistence type="predicted"/>
<feature type="compositionally biased region" description="Polar residues" evidence="1">
    <location>
        <begin position="37"/>
        <end position="47"/>
    </location>
</feature>
<dbReference type="GO" id="GO:0006914">
    <property type="term" value="P:autophagy"/>
    <property type="evidence" value="ECO:0007669"/>
    <property type="project" value="TreeGrafter"/>
</dbReference>